<feature type="domain" description="Putative restriction endonuclease" evidence="4">
    <location>
        <begin position="198"/>
        <end position="293"/>
    </location>
</feature>
<dbReference type="InterPro" id="IPR041471">
    <property type="entry name" value="UvrB_inter"/>
</dbReference>
<dbReference type="Pfam" id="PF17757">
    <property type="entry name" value="UvrB_inter"/>
    <property type="match status" value="1"/>
</dbReference>
<dbReference type="PANTHER" id="PTHR33352:SF2">
    <property type="entry name" value="SLL0995 PROTEIN"/>
    <property type="match status" value="1"/>
</dbReference>
<feature type="domain" description="UvrB interaction" evidence="5">
    <location>
        <begin position="91"/>
        <end position="177"/>
    </location>
</feature>
<organism evidence="6 7">
    <name type="scientific">Acidithiobacillus ferrivorans</name>
    <dbReference type="NCBI Taxonomy" id="160808"/>
    <lineage>
        <taxon>Bacteria</taxon>
        <taxon>Pseudomonadati</taxon>
        <taxon>Pseudomonadota</taxon>
        <taxon>Acidithiobacillia</taxon>
        <taxon>Acidithiobacillales</taxon>
        <taxon>Acidithiobacillaceae</taxon>
        <taxon>Acidithiobacillus</taxon>
    </lineage>
</organism>
<dbReference type="Gene3D" id="3.40.50.11180">
    <property type="match status" value="1"/>
</dbReference>
<evidence type="ECO:0000256" key="1">
    <source>
        <dbReference type="ARBA" id="ARBA00022741"/>
    </source>
</evidence>
<dbReference type="SUPFAM" id="SSF52540">
    <property type="entry name" value="P-loop containing nucleoside triphosphate hydrolases"/>
    <property type="match status" value="1"/>
</dbReference>
<dbReference type="InterPro" id="IPR011335">
    <property type="entry name" value="Restrct_endonuc-II-like"/>
</dbReference>
<evidence type="ECO:0000256" key="2">
    <source>
        <dbReference type="ARBA" id="ARBA00022840"/>
    </source>
</evidence>
<sequence>MLILTPSARELDEWRREWHFFAPDRPAPLVFPDREILPYDRLAPPADATAQRLATLAALPQLGQGVCIAPLSAALQRLPPRAFLDRHAFVLATGDTLEPESFRQRLVDAGYHTVSEVSEPGELAWRGGIIDLFPTGSALPYRIELFDASVETIRQFDPETQLTLQRVERVALLPAREVPVDAAAIHDFRGRFRARFAGDPQVFVAANMFVYYVPGDRLKHVSPDLFVVRGVPKDKPRKKYLLWEEGKGPDLVVELTSASTRDEDLDKKWLYRDILGVREYVRFDPYAEYLHPVLQGFLLQQEHDVPMPIVSGRLVSEVLGLHFEADGEDLRLYDPVAARWLRTPPEDREFAAEMAANLMAERDQARADKARLEQELAELRRRLAGTGGSEPRQE</sequence>
<reference evidence="6 7" key="1">
    <citation type="submission" date="2017-03" db="EMBL/GenBank/DDBJ databases">
        <title>Lifting the veil on microbial sulfur biogeochemistry in mining wastewaters.</title>
        <authorList>
            <person name="Kantor R.S."/>
            <person name="Colenbrander Nelson T."/>
            <person name="Marshall S."/>
            <person name="Bennett D."/>
            <person name="Apte S."/>
            <person name="Camacho D."/>
            <person name="Thomas B.C."/>
            <person name="Warren L.A."/>
            <person name="Banfield J.F."/>
        </authorList>
    </citation>
    <scope>NUCLEOTIDE SEQUENCE [LARGE SCALE GENOMIC DNA]</scope>
    <source>
        <strain evidence="6">21-59-9</strain>
    </source>
</reference>
<evidence type="ECO:0000256" key="3">
    <source>
        <dbReference type="SAM" id="Coils"/>
    </source>
</evidence>
<dbReference type="EMBL" id="NCBC01000534">
    <property type="protein sequence ID" value="OYV74637.1"/>
    <property type="molecule type" value="Genomic_DNA"/>
</dbReference>
<keyword evidence="3" id="KW-0175">Coiled coil</keyword>
<protein>
    <recommendedName>
        <fullName evidence="8">Transcription-repair coupling factor</fullName>
    </recommendedName>
</protein>
<evidence type="ECO:0000313" key="6">
    <source>
        <dbReference type="EMBL" id="OYV74637.1"/>
    </source>
</evidence>
<evidence type="ECO:0000259" key="5">
    <source>
        <dbReference type="Pfam" id="PF17757"/>
    </source>
</evidence>
<name>A0A257SNF1_9PROT</name>
<feature type="coiled-coil region" evidence="3">
    <location>
        <begin position="348"/>
        <end position="389"/>
    </location>
</feature>
<dbReference type="Proteomes" id="UP000216779">
    <property type="component" value="Unassembled WGS sequence"/>
</dbReference>
<evidence type="ECO:0000259" key="4">
    <source>
        <dbReference type="Pfam" id="PF05685"/>
    </source>
</evidence>
<evidence type="ECO:0000313" key="7">
    <source>
        <dbReference type="Proteomes" id="UP000216779"/>
    </source>
</evidence>
<dbReference type="Pfam" id="PF05685">
    <property type="entry name" value="Uma2"/>
    <property type="match status" value="1"/>
</dbReference>
<dbReference type="InterPro" id="IPR008538">
    <property type="entry name" value="Uma2"/>
</dbReference>
<dbReference type="InterPro" id="IPR027417">
    <property type="entry name" value="P-loop_NTPase"/>
</dbReference>
<comment type="caution">
    <text evidence="6">The sequence shown here is derived from an EMBL/GenBank/DDBJ whole genome shotgun (WGS) entry which is preliminary data.</text>
</comment>
<accession>A0A257SNF1</accession>
<proteinExistence type="predicted"/>
<dbReference type="PANTHER" id="PTHR33352">
    <property type="entry name" value="SLR1095 PROTEIN"/>
    <property type="match status" value="1"/>
</dbReference>
<dbReference type="GO" id="GO:0005524">
    <property type="term" value="F:ATP binding"/>
    <property type="evidence" value="ECO:0007669"/>
    <property type="project" value="UniProtKB-KW"/>
</dbReference>
<gene>
    <name evidence="6" type="ORF">B7Z70_11625</name>
</gene>
<dbReference type="SUPFAM" id="SSF52980">
    <property type="entry name" value="Restriction endonuclease-like"/>
    <property type="match status" value="1"/>
</dbReference>
<dbReference type="CDD" id="cd06260">
    <property type="entry name" value="DUF820-like"/>
    <property type="match status" value="1"/>
</dbReference>
<dbReference type="AlphaFoldDB" id="A0A257SNF1"/>
<keyword evidence="2" id="KW-0067">ATP-binding</keyword>
<evidence type="ECO:0008006" key="8">
    <source>
        <dbReference type="Google" id="ProtNLM"/>
    </source>
</evidence>
<keyword evidence="1" id="KW-0547">Nucleotide-binding</keyword>